<dbReference type="RefSeq" id="WP_212822774.1">
    <property type="nucleotide sequence ID" value="NZ_AP023359.1"/>
</dbReference>
<dbReference type="PANTHER" id="PTHR44942:SF4">
    <property type="entry name" value="METHYLTRANSFERASE TYPE 11 DOMAIN-CONTAINING PROTEIN"/>
    <property type="match status" value="1"/>
</dbReference>
<evidence type="ECO:0000256" key="2">
    <source>
        <dbReference type="ARBA" id="ARBA00022603"/>
    </source>
</evidence>
<evidence type="ECO:0000259" key="4">
    <source>
        <dbReference type="Pfam" id="PF08241"/>
    </source>
</evidence>
<protein>
    <submittedName>
        <fullName evidence="5">Methyltransferase type 11</fullName>
    </submittedName>
</protein>
<reference evidence="5" key="1">
    <citation type="submission" date="2020-08" db="EMBL/GenBank/DDBJ databases">
        <title>Whole genome shotgun sequence of Polymorphospora rubra NBRC 101157.</title>
        <authorList>
            <person name="Komaki H."/>
            <person name="Tamura T."/>
        </authorList>
    </citation>
    <scope>NUCLEOTIDE SEQUENCE</scope>
    <source>
        <strain evidence="5">NBRC 101157</strain>
    </source>
</reference>
<evidence type="ECO:0000313" key="5">
    <source>
        <dbReference type="EMBL" id="BCJ64450.1"/>
    </source>
</evidence>
<gene>
    <name evidence="5" type="ORF">Prubr_14710</name>
</gene>
<keyword evidence="3" id="KW-0808">Transferase</keyword>
<dbReference type="GO" id="GO:0008757">
    <property type="term" value="F:S-adenosylmethionine-dependent methyltransferase activity"/>
    <property type="evidence" value="ECO:0007669"/>
    <property type="project" value="InterPro"/>
</dbReference>
<proteinExistence type="inferred from homology"/>
<keyword evidence="2 5" id="KW-0489">Methyltransferase</keyword>
<dbReference type="CDD" id="cd02440">
    <property type="entry name" value="AdoMet_MTases"/>
    <property type="match status" value="1"/>
</dbReference>
<organism evidence="5 6">
    <name type="scientific">Polymorphospora rubra</name>
    <dbReference type="NCBI Taxonomy" id="338584"/>
    <lineage>
        <taxon>Bacteria</taxon>
        <taxon>Bacillati</taxon>
        <taxon>Actinomycetota</taxon>
        <taxon>Actinomycetes</taxon>
        <taxon>Micromonosporales</taxon>
        <taxon>Micromonosporaceae</taxon>
        <taxon>Polymorphospora</taxon>
    </lineage>
</organism>
<dbReference type="Pfam" id="PF08241">
    <property type="entry name" value="Methyltransf_11"/>
    <property type="match status" value="1"/>
</dbReference>
<evidence type="ECO:0000256" key="3">
    <source>
        <dbReference type="ARBA" id="ARBA00022679"/>
    </source>
</evidence>
<feature type="domain" description="Methyltransferase type 11" evidence="4">
    <location>
        <begin position="44"/>
        <end position="135"/>
    </location>
</feature>
<accession>A0A810MV83</accession>
<dbReference type="KEGG" id="pry:Prubr_14710"/>
<dbReference type="Proteomes" id="UP000680866">
    <property type="component" value="Chromosome"/>
</dbReference>
<dbReference type="SUPFAM" id="SSF53335">
    <property type="entry name" value="S-adenosyl-L-methionine-dependent methyltransferases"/>
    <property type="match status" value="1"/>
</dbReference>
<dbReference type="GO" id="GO:0032259">
    <property type="term" value="P:methylation"/>
    <property type="evidence" value="ECO:0007669"/>
    <property type="project" value="UniProtKB-KW"/>
</dbReference>
<dbReference type="EMBL" id="AP023359">
    <property type="protein sequence ID" value="BCJ64450.1"/>
    <property type="molecule type" value="Genomic_DNA"/>
</dbReference>
<evidence type="ECO:0000313" key="6">
    <source>
        <dbReference type="Proteomes" id="UP000680866"/>
    </source>
</evidence>
<dbReference type="InterPro" id="IPR013216">
    <property type="entry name" value="Methyltransf_11"/>
</dbReference>
<evidence type="ECO:0000256" key="1">
    <source>
        <dbReference type="ARBA" id="ARBA00008361"/>
    </source>
</evidence>
<dbReference type="Gene3D" id="3.40.50.150">
    <property type="entry name" value="Vaccinia Virus protein VP39"/>
    <property type="match status" value="1"/>
</dbReference>
<dbReference type="InterPro" id="IPR029063">
    <property type="entry name" value="SAM-dependent_MTases_sf"/>
</dbReference>
<dbReference type="InterPro" id="IPR051052">
    <property type="entry name" value="Diverse_substrate_MTase"/>
</dbReference>
<sequence>MAERVRARVFGEVADEYDRIRPGYPTALVDDVLDHARLAGAPALEVGAGTGKATVAFAERGVALTAIEPDEAMAEVLRRRVAGRPDVTVAVTAFEDHRPDRPYGLLFSAQAWHWTDPASRWRRAAAALAPGGTLALFWNGDRPADPEVTAALLEVHRAHAPQILPDVEPVHDSPLAAAWPREELVARTEFGDLSERLYRWERTLTAQDYTANLSTQSAYRLLDEDTRAGLFRAVTDVLGERIVVSMATALYLARRLDT</sequence>
<dbReference type="AlphaFoldDB" id="A0A810MV83"/>
<keyword evidence="6" id="KW-1185">Reference proteome</keyword>
<comment type="similarity">
    <text evidence="1">Belongs to the methyltransferase superfamily.</text>
</comment>
<dbReference type="PANTHER" id="PTHR44942">
    <property type="entry name" value="METHYLTRANSF_11 DOMAIN-CONTAINING PROTEIN"/>
    <property type="match status" value="1"/>
</dbReference>
<name>A0A810MV83_9ACTN</name>